<feature type="DNA-binding region" description="H-T-H motif" evidence="2">
    <location>
        <begin position="28"/>
        <end position="47"/>
    </location>
</feature>
<dbReference type="Proteomes" id="UP001249240">
    <property type="component" value="Unassembled WGS sequence"/>
</dbReference>
<evidence type="ECO:0000313" key="6">
    <source>
        <dbReference type="Proteomes" id="UP001254770"/>
    </source>
</evidence>
<dbReference type="AlphaFoldDB" id="A0AAW8TDD1"/>
<dbReference type="PROSITE" id="PS50977">
    <property type="entry name" value="HTH_TETR_2"/>
    <property type="match status" value="1"/>
</dbReference>
<gene>
    <name evidence="5" type="ORF">P7D69_18785</name>
    <name evidence="4" type="ORF">P7D78_04970</name>
</gene>
<sequence length="186" mass="21465">MKTSRLNKEIVIACAMDLVYESGINGLRLNKIADRLDVKSPSLYTHTGSVTELRQAVVRRAMEDFREQLVDSLLGRANLCAFIELGKTWADFAKNKNAFYTVFYEKEYIDSYEKSIAVFLRAAFERIFSECELTDKEILQVERVMTNYFRGHADGFTENNFNETDLISDLEIIYNGILQNFTKVPQ</sequence>
<protein>
    <submittedName>
        <fullName evidence="5">TetR/AcrR family transcriptional regulator</fullName>
    </submittedName>
</protein>
<keyword evidence="1 2" id="KW-0238">DNA-binding</keyword>
<accession>A0AAW8TDD1</accession>
<dbReference type="Gene3D" id="1.10.357.10">
    <property type="entry name" value="Tetracycline Repressor, domain 2"/>
    <property type="match status" value="1"/>
</dbReference>
<dbReference type="Gene3D" id="1.10.10.60">
    <property type="entry name" value="Homeodomain-like"/>
    <property type="match status" value="1"/>
</dbReference>
<evidence type="ECO:0000259" key="3">
    <source>
        <dbReference type="PROSITE" id="PS50977"/>
    </source>
</evidence>
<evidence type="ECO:0000256" key="2">
    <source>
        <dbReference type="PROSITE-ProRule" id="PRU00335"/>
    </source>
</evidence>
<dbReference type="RefSeq" id="WP_010746702.1">
    <property type="nucleotide sequence ID" value="NZ_BAAAXM010000009.1"/>
</dbReference>
<name>A0AAW8TDD1_9ENTE</name>
<dbReference type="EMBL" id="JARPXM010000003">
    <property type="protein sequence ID" value="MDT2537466.1"/>
    <property type="molecule type" value="Genomic_DNA"/>
</dbReference>
<dbReference type="GeneID" id="67039262"/>
<evidence type="ECO:0000313" key="5">
    <source>
        <dbReference type="EMBL" id="MDT2546396.1"/>
    </source>
</evidence>
<reference evidence="5" key="1">
    <citation type="submission" date="2023-03" db="EMBL/GenBank/DDBJ databases">
        <authorList>
            <person name="Shen W."/>
            <person name="Cai J."/>
        </authorList>
    </citation>
    <scope>NUCLEOTIDE SEQUENCE</scope>
    <source>
        <strain evidence="4">B646-2</strain>
        <strain evidence="5">Y15</strain>
    </source>
</reference>
<dbReference type="GO" id="GO:0003677">
    <property type="term" value="F:DNA binding"/>
    <property type="evidence" value="ECO:0007669"/>
    <property type="project" value="UniProtKB-UniRule"/>
</dbReference>
<dbReference type="EMBL" id="JARPXL010000030">
    <property type="protein sequence ID" value="MDT2546396.1"/>
    <property type="molecule type" value="Genomic_DNA"/>
</dbReference>
<evidence type="ECO:0000256" key="1">
    <source>
        <dbReference type="ARBA" id="ARBA00023125"/>
    </source>
</evidence>
<comment type="caution">
    <text evidence="5">The sequence shown here is derived from an EMBL/GenBank/DDBJ whole genome shotgun (WGS) entry which is preliminary data.</text>
</comment>
<dbReference type="SUPFAM" id="SSF46689">
    <property type="entry name" value="Homeodomain-like"/>
    <property type="match status" value="1"/>
</dbReference>
<proteinExistence type="predicted"/>
<dbReference type="InterPro" id="IPR001647">
    <property type="entry name" value="HTH_TetR"/>
</dbReference>
<feature type="domain" description="HTH tetR-type" evidence="3">
    <location>
        <begin position="5"/>
        <end position="65"/>
    </location>
</feature>
<dbReference type="Proteomes" id="UP001254770">
    <property type="component" value="Unassembled WGS sequence"/>
</dbReference>
<organism evidence="5 6">
    <name type="scientific">Enterococcus raffinosus</name>
    <dbReference type="NCBI Taxonomy" id="71452"/>
    <lineage>
        <taxon>Bacteria</taxon>
        <taxon>Bacillati</taxon>
        <taxon>Bacillota</taxon>
        <taxon>Bacilli</taxon>
        <taxon>Lactobacillales</taxon>
        <taxon>Enterococcaceae</taxon>
        <taxon>Enterococcus</taxon>
    </lineage>
</organism>
<evidence type="ECO:0000313" key="4">
    <source>
        <dbReference type="EMBL" id="MDT2537466.1"/>
    </source>
</evidence>
<dbReference type="InterPro" id="IPR009057">
    <property type="entry name" value="Homeodomain-like_sf"/>
</dbReference>